<dbReference type="InterPro" id="IPR035979">
    <property type="entry name" value="RBD_domain_sf"/>
</dbReference>
<dbReference type="GO" id="GO:0045292">
    <property type="term" value="P:mRNA cis splicing, via spliceosome"/>
    <property type="evidence" value="ECO:0007669"/>
    <property type="project" value="UniProtKB-UniRule"/>
</dbReference>
<keyword evidence="3 6" id="KW-0694">RNA-binding</keyword>
<feature type="region of interest" description="Disordered" evidence="7">
    <location>
        <begin position="118"/>
        <end position="275"/>
    </location>
</feature>
<dbReference type="PIRSF" id="PIRSF031066">
    <property type="entry name" value="Splicing_factor_SPF45"/>
    <property type="match status" value="1"/>
</dbReference>
<dbReference type="PANTHER" id="PTHR13288">
    <property type="entry name" value="SPLICING FACTOR 45 SPF45"/>
    <property type="match status" value="1"/>
</dbReference>
<organism evidence="10">
    <name type="scientific">Palpitomonas bilix</name>
    <dbReference type="NCBI Taxonomy" id="652834"/>
    <lineage>
        <taxon>Eukaryota</taxon>
        <taxon>Eukaryota incertae sedis</taxon>
    </lineage>
</organism>
<dbReference type="InterPro" id="IPR040052">
    <property type="entry name" value="RBM17"/>
</dbReference>
<evidence type="ECO:0000256" key="5">
    <source>
        <dbReference type="ARBA" id="ARBA00023242"/>
    </source>
</evidence>
<protein>
    <recommendedName>
        <fullName evidence="11">Splicing factor 45</fullName>
    </recommendedName>
</protein>
<proteinExistence type="predicted"/>
<evidence type="ECO:0000259" key="8">
    <source>
        <dbReference type="PROSITE" id="PS50102"/>
    </source>
</evidence>
<evidence type="ECO:0000313" key="10">
    <source>
        <dbReference type="EMBL" id="CAE0256413.1"/>
    </source>
</evidence>
<dbReference type="SMART" id="SM00360">
    <property type="entry name" value="RRM"/>
    <property type="match status" value="1"/>
</dbReference>
<dbReference type="PROSITE" id="PS50102">
    <property type="entry name" value="RRM"/>
    <property type="match status" value="1"/>
</dbReference>
<dbReference type="PANTHER" id="PTHR13288:SF8">
    <property type="entry name" value="SPLICING FACTOR 45"/>
    <property type="match status" value="1"/>
</dbReference>
<dbReference type="Gene3D" id="3.30.70.330">
    <property type="match status" value="1"/>
</dbReference>
<evidence type="ECO:0008006" key="11">
    <source>
        <dbReference type="Google" id="ProtNLM"/>
    </source>
</evidence>
<keyword evidence="4 6" id="KW-0508">mRNA splicing</keyword>
<evidence type="ECO:0000256" key="2">
    <source>
        <dbReference type="ARBA" id="ARBA00022664"/>
    </source>
</evidence>
<sequence length="424" mass="46870">MSLYGDLPPPKEGEGQGEGAVTGKFEYVPSSQPEETKVKEKQERQEKKPAGSLFKVQKTLLKPGALKRRGGTATAQQKATKVVKSSAARTASAASTTPATTPSIASAVASAAVVDAKLEEGGSEKSEGGRGQGEVTQSQVGGQKKLFSEYAKEELIDEEYDPRRPNDYDIVLQEREDERNQRRLEEALRRRREEERRMREERERELARAAAQQDEDATEKRKRAVSTSAEEVMKRRAAMSRRSGPPPSTQESALSSAAGSGEATPSQKSAKSIAQKMMAKMGWKEGHGLGKKEQGITAPIELRKTNRDRGVIVKPPSAPRVVVLRNMVAAGDVDHNLNREVEQECNDQFGKVESLLIYEVPESLPVPEEEKVRIFVKFEEPDSAKKAIQGLNGRFFGGRQVRAGYFDEKRLDNFDLLPRADDMM</sequence>
<dbReference type="EMBL" id="HBIB01028642">
    <property type="protein sequence ID" value="CAE0256413.1"/>
    <property type="molecule type" value="Transcribed_RNA"/>
</dbReference>
<evidence type="ECO:0000256" key="7">
    <source>
        <dbReference type="SAM" id="MobiDB-lite"/>
    </source>
</evidence>
<dbReference type="FunFam" id="3.30.70.330:FF:000382">
    <property type="entry name" value="G-patch domain-containing protein"/>
    <property type="match status" value="1"/>
</dbReference>
<feature type="compositionally biased region" description="Basic and acidic residues" evidence="7">
    <location>
        <begin position="161"/>
        <end position="207"/>
    </location>
</feature>
<feature type="compositionally biased region" description="Basic and acidic residues" evidence="7">
    <location>
        <begin position="118"/>
        <end position="128"/>
    </location>
</feature>
<feature type="compositionally biased region" description="Basic and acidic residues" evidence="7">
    <location>
        <begin position="34"/>
        <end position="49"/>
    </location>
</feature>
<reference evidence="10" key="1">
    <citation type="submission" date="2021-01" db="EMBL/GenBank/DDBJ databases">
        <authorList>
            <person name="Corre E."/>
            <person name="Pelletier E."/>
            <person name="Niang G."/>
            <person name="Scheremetjew M."/>
            <person name="Finn R."/>
            <person name="Kale V."/>
            <person name="Holt S."/>
            <person name="Cochrane G."/>
            <person name="Meng A."/>
            <person name="Brown T."/>
            <person name="Cohen L."/>
        </authorList>
    </citation>
    <scope>NUCLEOTIDE SEQUENCE</scope>
    <source>
        <strain evidence="10">NIES-2562</strain>
    </source>
</reference>
<feature type="domain" description="G-patch" evidence="9">
    <location>
        <begin position="270"/>
        <end position="316"/>
    </location>
</feature>
<evidence type="ECO:0000256" key="1">
    <source>
        <dbReference type="ARBA" id="ARBA00004123"/>
    </source>
</evidence>
<keyword evidence="5" id="KW-0539">Nucleus</keyword>
<name>A0A7S3DGF6_9EUKA</name>
<dbReference type="GO" id="GO:0071011">
    <property type="term" value="C:precatalytic spliceosome"/>
    <property type="evidence" value="ECO:0007669"/>
    <property type="project" value="TreeGrafter"/>
</dbReference>
<dbReference type="PROSITE" id="PS50174">
    <property type="entry name" value="G_PATCH"/>
    <property type="match status" value="1"/>
</dbReference>
<dbReference type="InterPro" id="IPR000504">
    <property type="entry name" value="RRM_dom"/>
</dbReference>
<feature type="compositionally biased region" description="Low complexity" evidence="7">
    <location>
        <begin position="82"/>
        <end position="104"/>
    </location>
</feature>
<feature type="domain" description="RRM" evidence="8">
    <location>
        <begin position="320"/>
        <end position="408"/>
    </location>
</feature>
<evidence type="ECO:0000256" key="4">
    <source>
        <dbReference type="ARBA" id="ARBA00023187"/>
    </source>
</evidence>
<dbReference type="GO" id="GO:0003723">
    <property type="term" value="F:RNA binding"/>
    <property type="evidence" value="ECO:0007669"/>
    <property type="project" value="UniProtKB-UniRule"/>
</dbReference>
<dbReference type="SUPFAM" id="SSF54928">
    <property type="entry name" value="RNA-binding domain, RBD"/>
    <property type="match status" value="1"/>
</dbReference>
<accession>A0A7S3DGF6</accession>
<dbReference type="InterPro" id="IPR000467">
    <property type="entry name" value="G_patch_dom"/>
</dbReference>
<dbReference type="Pfam" id="PF01585">
    <property type="entry name" value="G-patch"/>
    <property type="match status" value="1"/>
</dbReference>
<feature type="region of interest" description="Disordered" evidence="7">
    <location>
        <begin position="1"/>
        <end position="104"/>
    </location>
</feature>
<dbReference type="SMART" id="SM00443">
    <property type="entry name" value="G_patch"/>
    <property type="match status" value="1"/>
</dbReference>
<dbReference type="SMART" id="SM00361">
    <property type="entry name" value="RRM_1"/>
    <property type="match status" value="1"/>
</dbReference>
<comment type="subcellular location">
    <subcellularLocation>
        <location evidence="1">Nucleus</location>
    </subcellularLocation>
</comment>
<keyword evidence="2 6" id="KW-0507">mRNA processing</keyword>
<feature type="compositionally biased region" description="Low complexity" evidence="7">
    <location>
        <begin position="251"/>
        <end position="263"/>
    </location>
</feature>
<evidence type="ECO:0000256" key="6">
    <source>
        <dbReference type="PIRNR" id="PIRNR031066"/>
    </source>
</evidence>
<dbReference type="Pfam" id="PF00076">
    <property type="entry name" value="RRM_1"/>
    <property type="match status" value="1"/>
</dbReference>
<gene>
    <name evidence="10" type="ORF">PBIL07802_LOCUS18668</name>
</gene>
<evidence type="ECO:0000256" key="3">
    <source>
        <dbReference type="ARBA" id="ARBA00022884"/>
    </source>
</evidence>
<dbReference type="InterPro" id="IPR012677">
    <property type="entry name" value="Nucleotide-bd_a/b_plait_sf"/>
</dbReference>
<evidence type="ECO:0000259" key="9">
    <source>
        <dbReference type="PROSITE" id="PS50174"/>
    </source>
</evidence>
<dbReference type="InterPro" id="IPR003954">
    <property type="entry name" value="RRM_euk-type"/>
</dbReference>
<dbReference type="AlphaFoldDB" id="A0A7S3DGF6"/>